<dbReference type="RefSeq" id="WP_070705555.1">
    <property type="nucleotide sequence ID" value="NZ_PKIZ01000002.1"/>
</dbReference>
<dbReference type="InterPro" id="IPR035651">
    <property type="entry name" value="BipA_V"/>
</dbReference>
<dbReference type="EMBL" id="PKIZ01000002">
    <property type="protein sequence ID" value="PKZ42633.1"/>
    <property type="molecule type" value="Genomic_DNA"/>
</dbReference>
<dbReference type="NCBIfam" id="TIGR01394">
    <property type="entry name" value="TypA_BipA"/>
    <property type="match status" value="1"/>
</dbReference>
<sequence length="629" mass="68684">MTQTSRADRRNVAIVAHVDHGKTTLVDAMLHQSGVFGEHSKVDERAMDSGDLEREKGITILAKNTAVHYRGPAAQDLEGVGEDGVVINIIDTPGHADFGGEVERGLSMVDGVVLLVDASEGPLPQTRFVLRKALEAKMPVILVINKVDRPDARCAAVIDEVYELFMDLGAEEEQIDFPIVYASGKAGRASLEAPGDGVLPENEDLEPLFRTILETVPAPVYDDEAPLQAHVTNLDSSNFLGRLALLRIKNGTLRKGQTVAWMKRDGSVSNVRLSELLVTEGLERQPAESAGPGDIVAVAGIAEVMIGETLADPENPVALPLIHVDEPAISMTIGTNTSPLAGKVKGSKVTARLVKDRLDSELIGNVSLRILPTDRPDAWEVQGRGELALAILVEQMRREGYELTVGKPQVVTKEIDGKVHEPVEALTIDAPEEFLGAITQVMANRKGRMEEMSNHGTGWVRMEFRVPSRGLIGFRTEFLTETRGTGIAHHIFDGYEPWFGEIRTRIAGSLVADRAGNATSYAMFNLQERGTLFIHPTTEVYEGMIVGENSRADDMDVNITKEKKLTNVRSAGAEVLERLAPPRAMSLEQSLEFCREDECVEVTPEAVRIRKVVLDQVARGREARRAKNA</sequence>
<comment type="similarity">
    <text evidence="3">Belongs to the TRAFAC class translation factor GTPase superfamily. Classic translation factor GTPase family. BipA subfamily.</text>
</comment>
<dbReference type="SMART" id="SM00838">
    <property type="entry name" value="EFG_C"/>
    <property type="match status" value="1"/>
</dbReference>
<dbReference type="InterPro" id="IPR000640">
    <property type="entry name" value="EFG_V-like"/>
</dbReference>
<organism evidence="5 6">
    <name type="scientific">Kytococcus schroeteri</name>
    <dbReference type="NCBI Taxonomy" id="138300"/>
    <lineage>
        <taxon>Bacteria</taxon>
        <taxon>Bacillati</taxon>
        <taxon>Actinomycetota</taxon>
        <taxon>Actinomycetes</taxon>
        <taxon>Micrococcales</taxon>
        <taxon>Kytococcaceae</taxon>
        <taxon>Kytococcus</taxon>
    </lineage>
</organism>
<dbReference type="InterPro" id="IPR048876">
    <property type="entry name" value="BipA_C"/>
</dbReference>
<proteinExistence type="inferred from homology"/>
<name>A0A2I1PDB3_9MICO</name>
<dbReference type="InterPro" id="IPR006298">
    <property type="entry name" value="BipA"/>
</dbReference>
<evidence type="ECO:0000313" key="6">
    <source>
        <dbReference type="Proteomes" id="UP000234206"/>
    </source>
</evidence>
<dbReference type="FunFam" id="2.40.30.10:FF:000033">
    <property type="entry name" value="GTP-binding protein TypA"/>
    <property type="match status" value="1"/>
</dbReference>
<keyword evidence="3" id="KW-0690">Ribosome biogenesis</keyword>
<dbReference type="InterPro" id="IPR000795">
    <property type="entry name" value="T_Tr_GTP-bd_dom"/>
</dbReference>
<dbReference type="InterPro" id="IPR035647">
    <property type="entry name" value="EFG_III/V"/>
</dbReference>
<keyword evidence="3" id="KW-0378">Hydrolase</keyword>
<dbReference type="AlphaFoldDB" id="A0A2I1PDB3"/>
<comment type="catalytic activity">
    <reaction evidence="3">
        <text>GTP + H2O = GDP + phosphate + H(+)</text>
        <dbReference type="Rhea" id="RHEA:19669"/>
        <dbReference type="ChEBI" id="CHEBI:15377"/>
        <dbReference type="ChEBI" id="CHEBI:15378"/>
        <dbReference type="ChEBI" id="CHEBI:37565"/>
        <dbReference type="ChEBI" id="CHEBI:43474"/>
        <dbReference type="ChEBI" id="CHEBI:58189"/>
    </reaction>
</comment>
<evidence type="ECO:0000256" key="2">
    <source>
        <dbReference type="ARBA" id="ARBA00023134"/>
    </source>
</evidence>
<dbReference type="Pfam" id="PF00009">
    <property type="entry name" value="GTP_EFTU"/>
    <property type="match status" value="1"/>
</dbReference>
<dbReference type="InterPro" id="IPR009000">
    <property type="entry name" value="Transl_B-barrel_sf"/>
</dbReference>
<gene>
    <name evidence="5" type="primary">typA</name>
    <name evidence="3" type="synonym">bipA</name>
    <name evidence="5" type="ORF">CYJ76_01855</name>
</gene>
<dbReference type="GO" id="GO:0000027">
    <property type="term" value="P:ribosomal large subunit assembly"/>
    <property type="evidence" value="ECO:0007669"/>
    <property type="project" value="UniProtKB-UniRule"/>
</dbReference>
<dbReference type="PROSITE" id="PS51722">
    <property type="entry name" value="G_TR_2"/>
    <property type="match status" value="1"/>
</dbReference>
<dbReference type="FunFam" id="3.30.70.870:FF:000003">
    <property type="entry name" value="GTP-binding protein TypA"/>
    <property type="match status" value="1"/>
</dbReference>
<dbReference type="Proteomes" id="UP000234206">
    <property type="component" value="Unassembled WGS sequence"/>
</dbReference>
<dbReference type="CDD" id="cd03710">
    <property type="entry name" value="BipA_TypA_C"/>
    <property type="match status" value="1"/>
</dbReference>
<dbReference type="PANTHER" id="PTHR42908">
    <property type="entry name" value="TRANSLATION ELONGATION FACTOR-RELATED"/>
    <property type="match status" value="1"/>
</dbReference>
<evidence type="ECO:0000259" key="4">
    <source>
        <dbReference type="PROSITE" id="PS51722"/>
    </source>
</evidence>
<dbReference type="Pfam" id="PF00679">
    <property type="entry name" value="EFG_C"/>
    <property type="match status" value="1"/>
</dbReference>
<dbReference type="GO" id="GO:0000049">
    <property type="term" value="F:tRNA binding"/>
    <property type="evidence" value="ECO:0007669"/>
    <property type="project" value="UniProtKB-KW"/>
</dbReference>
<feature type="binding site" evidence="3">
    <location>
        <begin position="19"/>
        <end position="24"/>
    </location>
    <ligand>
        <name>GTP</name>
        <dbReference type="ChEBI" id="CHEBI:37565"/>
    </ligand>
</feature>
<keyword evidence="1 3" id="KW-0547">Nucleotide-binding</keyword>
<feature type="domain" description="Tr-type G" evidence="4">
    <location>
        <begin position="7"/>
        <end position="220"/>
    </location>
</feature>
<dbReference type="CDD" id="cd03691">
    <property type="entry name" value="BipA_TypA_II"/>
    <property type="match status" value="1"/>
</dbReference>
<dbReference type="Pfam" id="PF22042">
    <property type="entry name" value="EF-G_D2"/>
    <property type="match status" value="1"/>
</dbReference>
<dbReference type="EC" id="3.6.5.-" evidence="3"/>
<evidence type="ECO:0000313" key="5">
    <source>
        <dbReference type="EMBL" id="PKZ42633.1"/>
    </source>
</evidence>
<dbReference type="OrthoDB" id="9801472at2"/>
<accession>A0A2I1PDB3</accession>
<dbReference type="InterPro" id="IPR047041">
    <property type="entry name" value="BipA_GTP-bd_dom"/>
</dbReference>
<dbReference type="SUPFAM" id="SSF54980">
    <property type="entry name" value="EF-G C-terminal domain-like"/>
    <property type="match status" value="2"/>
</dbReference>
<dbReference type="Gene3D" id="2.40.30.10">
    <property type="entry name" value="Translation factors"/>
    <property type="match status" value="1"/>
</dbReference>
<dbReference type="Gene3D" id="3.40.50.300">
    <property type="entry name" value="P-loop containing nucleotide triphosphate hydrolases"/>
    <property type="match status" value="1"/>
</dbReference>
<dbReference type="SUPFAM" id="SSF52540">
    <property type="entry name" value="P-loop containing nucleoside triphosphate hydrolases"/>
    <property type="match status" value="1"/>
</dbReference>
<dbReference type="InterPro" id="IPR047042">
    <property type="entry name" value="BipA_II"/>
</dbReference>
<comment type="subunit">
    <text evidence="3">Monomer.</text>
</comment>
<dbReference type="InterPro" id="IPR031157">
    <property type="entry name" value="G_TR_CS"/>
</dbReference>
<dbReference type="FunFam" id="3.30.70.240:FF:000002">
    <property type="entry name" value="GTP-binding protein TypA"/>
    <property type="match status" value="1"/>
</dbReference>
<dbReference type="HAMAP" id="MF_00849">
    <property type="entry name" value="BipA"/>
    <property type="match status" value="1"/>
</dbReference>
<dbReference type="Gene3D" id="3.30.70.870">
    <property type="entry name" value="Elongation Factor G (Translational Gtpase), domain 3"/>
    <property type="match status" value="1"/>
</dbReference>
<dbReference type="PROSITE" id="PS00301">
    <property type="entry name" value="G_TR_1"/>
    <property type="match status" value="1"/>
</dbReference>
<keyword evidence="3" id="KW-0699">rRNA-binding</keyword>
<keyword evidence="3" id="KW-0820">tRNA-binding</keyword>
<evidence type="ECO:0000256" key="1">
    <source>
        <dbReference type="ARBA" id="ARBA00022741"/>
    </source>
</evidence>
<dbReference type="SUPFAM" id="SSF50447">
    <property type="entry name" value="Translation proteins"/>
    <property type="match status" value="1"/>
</dbReference>
<dbReference type="GO" id="GO:0043022">
    <property type="term" value="F:ribosome binding"/>
    <property type="evidence" value="ECO:0007669"/>
    <property type="project" value="UniProtKB-UniRule"/>
</dbReference>
<dbReference type="GO" id="GO:1990904">
    <property type="term" value="C:ribonucleoprotein complex"/>
    <property type="evidence" value="ECO:0007669"/>
    <property type="project" value="TreeGrafter"/>
</dbReference>
<reference evidence="5 6" key="1">
    <citation type="submission" date="2017-12" db="EMBL/GenBank/DDBJ databases">
        <title>Phylogenetic diversity of female urinary microbiome.</title>
        <authorList>
            <person name="Thomas-White K."/>
            <person name="Wolfe A.J."/>
        </authorList>
    </citation>
    <scope>NUCLEOTIDE SEQUENCE [LARGE SCALE GENOMIC DNA]</scope>
    <source>
        <strain evidence="5 6">UMB1298</strain>
    </source>
</reference>
<keyword evidence="6" id="KW-1185">Reference proteome</keyword>
<dbReference type="InterPro" id="IPR027417">
    <property type="entry name" value="P-loop_NTPase"/>
</dbReference>
<evidence type="ECO:0000256" key="3">
    <source>
        <dbReference type="HAMAP-Rule" id="MF_00849"/>
    </source>
</evidence>
<dbReference type="GO" id="GO:0019843">
    <property type="term" value="F:rRNA binding"/>
    <property type="evidence" value="ECO:0007669"/>
    <property type="project" value="UniProtKB-KW"/>
</dbReference>
<feature type="binding site" evidence="3">
    <location>
        <begin position="145"/>
        <end position="148"/>
    </location>
    <ligand>
        <name>GTP</name>
        <dbReference type="ChEBI" id="CHEBI:37565"/>
    </ligand>
</feature>
<comment type="function">
    <text evidence="3">A 50S ribosomal subunit assembly protein with GTPase activity, required for 50S subunit assembly at low temperatures, may also play a role in translation. Binds GTP and analogs. Binds the 70S ribosome between the 30S and 50S subunits, in a similar position as ribosome-bound EF-G; it contacts a number of ribosomal proteins, both rRNAs and the A-site tRNA.</text>
</comment>
<dbReference type="GO" id="GO:0003924">
    <property type="term" value="F:GTPase activity"/>
    <property type="evidence" value="ECO:0007669"/>
    <property type="project" value="UniProtKB-UniRule"/>
</dbReference>
<dbReference type="NCBIfam" id="TIGR00231">
    <property type="entry name" value="small_GTP"/>
    <property type="match status" value="1"/>
</dbReference>
<comment type="caution">
    <text evidence="5">The sequence shown here is derived from an EMBL/GenBank/DDBJ whole genome shotgun (WGS) entry which is preliminary data.</text>
</comment>
<dbReference type="InterPro" id="IPR053905">
    <property type="entry name" value="EF-G-like_DII"/>
</dbReference>
<keyword evidence="3" id="KW-0963">Cytoplasm</keyword>
<dbReference type="FunFam" id="2.40.50.250:FF:000001">
    <property type="entry name" value="GTP-binding protein TypA"/>
    <property type="match status" value="1"/>
</dbReference>
<dbReference type="GO" id="GO:0005525">
    <property type="term" value="F:GTP binding"/>
    <property type="evidence" value="ECO:0007669"/>
    <property type="project" value="UniProtKB-UniRule"/>
</dbReference>
<dbReference type="InterPro" id="IPR005225">
    <property type="entry name" value="Small_GTP-bd"/>
</dbReference>
<dbReference type="Pfam" id="PF21018">
    <property type="entry name" value="BipA_C"/>
    <property type="match status" value="1"/>
</dbReference>
<dbReference type="Gene3D" id="2.40.50.250">
    <property type="entry name" value="bipa protein"/>
    <property type="match status" value="1"/>
</dbReference>
<keyword evidence="3" id="KW-0694">RNA-binding</keyword>
<dbReference type="FunFam" id="3.40.50.300:FF:000463">
    <property type="entry name" value="GTP-binding protein TypA"/>
    <property type="match status" value="1"/>
</dbReference>
<dbReference type="Gene3D" id="3.30.70.240">
    <property type="match status" value="1"/>
</dbReference>
<dbReference type="GO" id="GO:0005829">
    <property type="term" value="C:cytosol"/>
    <property type="evidence" value="ECO:0007669"/>
    <property type="project" value="TreeGrafter"/>
</dbReference>
<comment type="subcellular location">
    <subcellularLocation>
        <location evidence="3">Cytoplasm</location>
    </subcellularLocation>
    <text evidence="3">Binds to ribosomes.</text>
</comment>
<dbReference type="PRINTS" id="PR00315">
    <property type="entry name" value="ELONGATNFCT"/>
</dbReference>
<dbReference type="CDD" id="cd01891">
    <property type="entry name" value="TypA_BipA"/>
    <property type="match status" value="1"/>
</dbReference>
<dbReference type="InterPro" id="IPR042116">
    <property type="entry name" value="TypA/BipA_C"/>
</dbReference>
<dbReference type="PANTHER" id="PTHR42908:SF8">
    <property type="entry name" value="TR-TYPE G DOMAIN-CONTAINING PROTEIN"/>
    <property type="match status" value="1"/>
</dbReference>
<keyword evidence="2 3" id="KW-0342">GTP-binding</keyword>
<protein>
    <recommendedName>
        <fullName evidence="3">Large ribosomal subunit assembly factor BipA</fullName>
        <ecNumber evidence="3">3.6.5.-</ecNumber>
    </recommendedName>
    <alternativeName>
        <fullName evidence="3">GTP-binding protein BipA</fullName>
    </alternativeName>
</protein>